<organism evidence="6 7">
    <name type="scientific">Phytoactinopolyspora mesophila</name>
    <dbReference type="NCBI Taxonomy" id="2650750"/>
    <lineage>
        <taxon>Bacteria</taxon>
        <taxon>Bacillati</taxon>
        <taxon>Actinomycetota</taxon>
        <taxon>Actinomycetes</taxon>
        <taxon>Jiangellales</taxon>
        <taxon>Jiangellaceae</taxon>
        <taxon>Phytoactinopolyspora</taxon>
    </lineage>
</organism>
<feature type="compositionally biased region" description="Polar residues" evidence="4">
    <location>
        <begin position="72"/>
        <end position="83"/>
    </location>
</feature>
<dbReference type="GO" id="GO:0000976">
    <property type="term" value="F:transcription cis-regulatory region binding"/>
    <property type="evidence" value="ECO:0007669"/>
    <property type="project" value="TreeGrafter"/>
</dbReference>
<evidence type="ECO:0000313" key="7">
    <source>
        <dbReference type="Proteomes" id="UP000460435"/>
    </source>
</evidence>
<dbReference type="InterPro" id="IPR001034">
    <property type="entry name" value="DeoR_HTH"/>
</dbReference>
<dbReference type="Pfam" id="PF13377">
    <property type="entry name" value="Peripla_BP_3"/>
    <property type="match status" value="1"/>
</dbReference>
<dbReference type="Gene3D" id="1.10.10.10">
    <property type="entry name" value="Winged helix-like DNA-binding domain superfamily/Winged helix DNA-binding domain"/>
    <property type="match status" value="1"/>
</dbReference>
<protein>
    <submittedName>
        <fullName evidence="6">DeoR family transcriptional regulator</fullName>
    </submittedName>
</protein>
<evidence type="ECO:0000256" key="2">
    <source>
        <dbReference type="ARBA" id="ARBA00023125"/>
    </source>
</evidence>
<keyword evidence="1" id="KW-0805">Transcription regulation</keyword>
<proteinExistence type="predicted"/>
<evidence type="ECO:0000259" key="5">
    <source>
        <dbReference type="PROSITE" id="PS51000"/>
    </source>
</evidence>
<dbReference type="InterPro" id="IPR036388">
    <property type="entry name" value="WH-like_DNA-bd_sf"/>
</dbReference>
<dbReference type="InterPro" id="IPR046335">
    <property type="entry name" value="LacI/GalR-like_sensor"/>
</dbReference>
<dbReference type="SUPFAM" id="SSF53822">
    <property type="entry name" value="Periplasmic binding protein-like I"/>
    <property type="match status" value="1"/>
</dbReference>
<dbReference type="Pfam" id="PF08220">
    <property type="entry name" value="HTH_DeoR"/>
    <property type="match status" value="1"/>
</dbReference>
<dbReference type="GO" id="GO:0003700">
    <property type="term" value="F:DNA-binding transcription factor activity"/>
    <property type="evidence" value="ECO:0007669"/>
    <property type="project" value="InterPro"/>
</dbReference>
<keyword evidence="3" id="KW-0804">Transcription</keyword>
<accession>A0A7K3MBB5</accession>
<dbReference type="CDD" id="cd06267">
    <property type="entry name" value="PBP1_LacI_sugar_binding-like"/>
    <property type="match status" value="1"/>
</dbReference>
<name>A0A7K3MBB5_9ACTN</name>
<dbReference type="PANTHER" id="PTHR30146:SF155">
    <property type="entry name" value="ALANINE RACEMASE"/>
    <property type="match status" value="1"/>
</dbReference>
<dbReference type="InterPro" id="IPR036390">
    <property type="entry name" value="WH_DNA-bd_sf"/>
</dbReference>
<keyword evidence="2" id="KW-0238">DNA-binding</keyword>
<dbReference type="PROSITE" id="PS00894">
    <property type="entry name" value="HTH_DEOR_1"/>
    <property type="match status" value="1"/>
</dbReference>
<dbReference type="Gene3D" id="3.40.50.2300">
    <property type="match status" value="2"/>
</dbReference>
<evidence type="ECO:0000256" key="4">
    <source>
        <dbReference type="SAM" id="MobiDB-lite"/>
    </source>
</evidence>
<dbReference type="PROSITE" id="PS51000">
    <property type="entry name" value="HTH_DEOR_2"/>
    <property type="match status" value="1"/>
</dbReference>
<dbReference type="RefSeq" id="WP_162453329.1">
    <property type="nucleotide sequence ID" value="NZ_WLZY01000013.1"/>
</dbReference>
<dbReference type="SMART" id="SM00420">
    <property type="entry name" value="HTH_DEOR"/>
    <property type="match status" value="1"/>
</dbReference>
<dbReference type="AlphaFoldDB" id="A0A7K3MBB5"/>
<dbReference type="SUPFAM" id="SSF46785">
    <property type="entry name" value="Winged helix' DNA-binding domain"/>
    <property type="match status" value="1"/>
</dbReference>
<dbReference type="PRINTS" id="PR00037">
    <property type="entry name" value="HTHLACR"/>
</dbReference>
<dbReference type="EMBL" id="WLZY01000013">
    <property type="protein sequence ID" value="NDL60615.1"/>
    <property type="molecule type" value="Genomic_DNA"/>
</dbReference>
<evidence type="ECO:0000313" key="6">
    <source>
        <dbReference type="EMBL" id="NDL60615.1"/>
    </source>
</evidence>
<sequence length="386" mass="41023">MTSSEPTVLLPDERREHVLEVLHRHGTVRVNDLAQILGVTPITVRRDIAMLAEQGLLRRIHGGATVPDAGPDTTSRAHAQNSGVAAGEPPPDQSGGTSAQLTFGMVVPSLDYYWPDVIRGVREAAAAAHARVVLRGATYEAADERHQLDRLVEAVGVDGLLVAPTTTGPEGQELVRWLESTTTPVVLVERSAVVGPYNEPMESVVSDHTLGAEVAVRHLAGLGHRRIGLAASVGSPTAPHVRRGWRKATEELGLSSDATPDLHTADHRDAGWPATVDQIIDACLASGTTALLVHSDPEAISIVERCQERGIKVPGDLSVVAYDDQVAGLSDPPLTAVRPHREAIGHAAIALLMARLRDPAADRPLHRVVIGPQLVVRESTAAPVMD</sequence>
<dbReference type="InterPro" id="IPR018356">
    <property type="entry name" value="Tscrpt_reg_HTH_DeoR_CS"/>
</dbReference>
<gene>
    <name evidence="6" type="ORF">F7O44_26395</name>
</gene>
<comment type="caution">
    <text evidence="6">The sequence shown here is derived from an EMBL/GenBank/DDBJ whole genome shotgun (WGS) entry which is preliminary data.</text>
</comment>
<feature type="domain" description="HTH deoR-type" evidence="5">
    <location>
        <begin position="11"/>
        <end position="66"/>
    </location>
</feature>
<dbReference type="Proteomes" id="UP000460435">
    <property type="component" value="Unassembled WGS sequence"/>
</dbReference>
<evidence type="ECO:0000256" key="1">
    <source>
        <dbReference type="ARBA" id="ARBA00023015"/>
    </source>
</evidence>
<dbReference type="InterPro" id="IPR028082">
    <property type="entry name" value="Peripla_BP_I"/>
</dbReference>
<evidence type="ECO:0000256" key="3">
    <source>
        <dbReference type="ARBA" id="ARBA00023163"/>
    </source>
</evidence>
<keyword evidence="7" id="KW-1185">Reference proteome</keyword>
<feature type="region of interest" description="Disordered" evidence="4">
    <location>
        <begin position="62"/>
        <end position="99"/>
    </location>
</feature>
<dbReference type="PANTHER" id="PTHR30146">
    <property type="entry name" value="LACI-RELATED TRANSCRIPTIONAL REPRESSOR"/>
    <property type="match status" value="1"/>
</dbReference>
<reference evidence="6 7" key="1">
    <citation type="submission" date="2019-11" db="EMBL/GenBank/DDBJ databases">
        <authorList>
            <person name="Li X.-J."/>
            <person name="Feng X.-M."/>
        </authorList>
    </citation>
    <scope>NUCLEOTIDE SEQUENCE [LARGE SCALE GENOMIC DNA]</scope>
    <source>
        <strain evidence="6 7">XMNu-373</strain>
    </source>
</reference>